<dbReference type="Proteomes" id="UP001497535">
    <property type="component" value="Unassembled WGS sequence"/>
</dbReference>
<name>A0ACB0ZCU2_MELEN</name>
<evidence type="ECO:0000313" key="2">
    <source>
        <dbReference type="Proteomes" id="UP001497535"/>
    </source>
</evidence>
<accession>A0ACB0ZCU2</accession>
<keyword evidence="2" id="KW-1185">Reference proteome</keyword>
<reference evidence="1" key="1">
    <citation type="submission" date="2023-11" db="EMBL/GenBank/DDBJ databases">
        <authorList>
            <person name="Poullet M."/>
        </authorList>
    </citation>
    <scope>NUCLEOTIDE SEQUENCE</scope>
    <source>
        <strain evidence="1">E1834</strain>
    </source>
</reference>
<organism evidence="1 2">
    <name type="scientific">Meloidogyne enterolobii</name>
    <name type="common">Root-knot nematode worm</name>
    <name type="synonym">Meloidogyne mayaguensis</name>
    <dbReference type="NCBI Taxonomy" id="390850"/>
    <lineage>
        <taxon>Eukaryota</taxon>
        <taxon>Metazoa</taxon>
        <taxon>Ecdysozoa</taxon>
        <taxon>Nematoda</taxon>
        <taxon>Chromadorea</taxon>
        <taxon>Rhabditida</taxon>
        <taxon>Tylenchina</taxon>
        <taxon>Tylenchomorpha</taxon>
        <taxon>Tylenchoidea</taxon>
        <taxon>Meloidogynidae</taxon>
        <taxon>Meloidogyninae</taxon>
        <taxon>Meloidogyne</taxon>
    </lineage>
</organism>
<sequence length="105" mass="12033">MIDLLDLEFKTYLYSLSILSEINPIKVVEIEAGLRISKLFEIGLKDIGLKDQTEKDDDIKSEESKTKVEESGTSEEKQEKKVVVLNDLVTHTNVLRPFFKRSGKF</sequence>
<comment type="caution">
    <text evidence="1">The sequence shown here is derived from an EMBL/GenBank/DDBJ whole genome shotgun (WGS) entry which is preliminary data.</text>
</comment>
<gene>
    <name evidence="1" type="ORF">MENTE1834_LOCUS23028</name>
</gene>
<evidence type="ECO:0000313" key="1">
    <source>
        <dbReference type="EMBL" id="CAK5076171.1"/>
    </source>
</evidence>
<proteinExistence type="predicted"/>
<protein>
    <submittedName>
        <fullName evidence="1">Uncharacterized protein</fullName>
    </submittedName>
</protein>
<dbReference type="EMBL" id="CAVMJV010000029">
    <property type="protein sequence ID" value="CAK5076171.1"/>
    <property type="molecule type" value="Genomic_DNA"/>
</dbReference>